<dbReference type="KEGG" id="cyn:Cyan7425_5275"/>
<reference evidence="2" key="1">
    <citation type="submission" date="2009-01" db="EMBL/GenBank/DDBJ databases">
        <title>Complete sequence of plasmid3 Cyanothece sp. PCC 7425.</title>
        <authorList>
            <consortium name="US DOE Joint Genome Institute"/>
            <person name="Lucas S."/>
            <person name="Copeland A."/>
            <person name="Lapidus A."/>
            <person name="Glavina del Rio T."/>
            <person name="Dalin E."/>
            <person name="Tice H."/>
            <person name="Bruce D."/>
            <person name="Goodwin L."/>
            <person name="Pitluck S."/>
            <person name="Sims D."/>
            <person name="Meineke L."/>
            <person name="Brettin T."/>
            <person name="Detter J.C."/>
            <person name="Han C."/>
            <person name="Larimer F."/>
            <person name="Land M."/>
            <person name="Hauser L."/>
            <person name="Kyrpides N."/>
            <person name="Ovchinnikova G."/>
            <person name="Liberton M."/>
            <person name="Stoeckel J."/>
            <person name="Banerjee A."/>
            <person name="Singh A."/>
            <person name="Page L."/>
            <person name="Sato H."/>
            <person name="Zhao L."/>
            <person name="Sherman L."/>
            <person name="Pakrasi H."/>
            <person name="Richardson P."/>
        </authorList>
    </citation>
    <scope>NUCLEOTIDE SEQUENCE</scope>
    <source>
        <strain evidence="2">PCC 7425</strain>
        <plasmid evidence="2">pP742503</plasmid>
    </source>
</reference>
<accession>B8HZQ0</accession>
<evidence type="ECO:0000313" key="2">
    <source>
        <dbReference type="EMBL" id="ACL47898.1"/>
    </source>
</evidence>
<dbReference type="InterPro" id="IPR049250">
    <property type="entry name" value="DUF6883"/>
</dbReference>
<organism evidence="2">
    <name type="scientific">Cyanothece sp. (strain PCC 7425 / ATCC 29141)</name>
    <dbReference type="NCBI Taxonomy" id="395961"/>
    <lineage>
        <taxon>Bacteria</taxon>
        <taxon>Bacillati</taxon>
        <taxon>Cyanobacteriota</taxon>
        <taxon>Cyanophyceae</taxon>
        <taxon>Gomontiellales</taxon>
        <taxon>Cyanothecaceae</taxon>
        <taxon>Cyanothece</taxon>
    </lineage>
</organism>
<dbReference type="HOGENOM" id="CLU_137827_0_0_3"/>
<proteinExistence type="predicted"/>
<geneLocation type="plasmid" evidence="2">
    <name>pP742503</name>
</geneLocation>
<dbReference type="AlphaFoldDB" id="B8HZQ0"/>
<gene>
    <name evidence="2" type="ordered locus">Cyan7425_5275</name>
</gene>
<dbReference type="EMBL" id="CP001347">
    <property type="protein sequence ID" value="ACL47898.1"/>
    <property type="molecule type" value="Genomic_DNA"/>
</dbReference>
<dbReference type="Pfam" id="PF21814">
    <property type="entry name" value="DUF6883"/>
    <property type="match status" value="1"/>
</dbReference>
<protein>
    <recommendedName>
        <fullName evidence="1">DUF6883 domain-containing protein</fullName>
    </recommendedName>
</protein>
<keyword evidence="2" id="KW-0614">Plasmid</keyword>
<feature type="domain" description="DUF6883" evidence="1">
    <location>
        <begin position="2"/>
        <end position="113"/>
    </location>
</feature>
<evidence type="ECO:0000259" key="1">
    <source>
        <dbReference type="Pfam" id="PF21814"/>
    </source>
</evidence>
<dbReference type="OrthoDB" id="5801353at2"/>
<sequence>MKLSDVVAQVVIDPRKLINYALDPENPVGSNKAIIFQRRLGYTKDNYEPLLQQIHAQALGAEAVPTQLDQHGQRYQVDLEVDGVEGQKAIVRTGWIVEPKANFARLVTLYVRKQP</sequence>
<name>B8HZQ0_CYAP4</name>